<name>A0A8K0V4V7_9ENTR</name>
<protein>
    <submittedName>
        <fullName evidence="1">Microcin</fullName>
    </submittedName>
</protein>
<dbReference type="Proteomes" id="UP000659047">
    <property type="component" value="Unassembled WGS sequence"/>
</dbReference>
<organism evidence="1 2">
    <name type="scientific">Tenebrionibacter intestinalis</name>
    <dbReference type="NCBI Taxonomy" id="2799638"/>
    <lineage>
        <taxon>Bacteria</taxon>
        <taxon>Pseudomonadati</taxon>
        <taxon>Pseudomonadota</taxon>
        <taxon>Gammaproteobacteria</taxon>
        <taxon>Enterobacterales</taxon>
        <taxon>Enterobacteriaceae</taxon>
        <taxon>Tenebrionibacter/Tenebrionicola group</taxon>
        <taxon>Tenebrionibacter</taxon>
    </lineage>
</organism>
<accession>A0A8K0V4V7</accession>
<comment type="caution">
    <text evidence="1">The sequence shown here is derived from an EMBL/GenBank/DDBJ whole genome shotgun (WGS) entry which is preliminary data.</text>
</comment>
<gene>
    <name evidence="1" type="ORF">JJB97_08850</name>
</gene>
<dbReference type="RefSeq" id="WP_238713697.1">
    <property type="nucleotide sequence ID" value="NZ_JAEPBH010000019.1"/>
</dbReference>
<dbReference type="EMBL" id="JAEPBH010000019">
    <property type="protein sequence ID" value="MBK4715438.1"/>
    <property type="molecule type" value="Genomic_DNA"/>
</dbReference>
<dbReference type="AlphaFoldDB" id="A0A8K0V4V7"/>
<keyword evidence="2" id="KW-1185">Reference proteome</keyword>
<evidence type="ECO:0000313" key="1">
    <source>
        <dbReference type="EMBL" id="MBK4715438.1"/>
    </source>
</evidence>
<evidence type="ECO:0000313" key="2">
    <source>
        <dbReference type="Proteomes" id="UP000659047"/>
    </source>
</evidence>
<reference evidence="1" key="1">
    <citation type="submission" date="2021-01" db="EMBL/GenBank/DDBJ databases">
        <title>Intestinitalea alba gen. nov., sp. nov., a novel genus of the family Enterobacteriaceae, isolated from the gut of the plastic-eating mealworm Tenebrio molitor L.</title>
        <authorList>
            <person name="Yang Y."/>
        </authorList>
    </citation>
    <scope>NUCLEOTIDE SEQUENCE</scope>
    <source>
        <strain evidence="1">BIT-L3</strain>
    </source>
</reference>
<proteinExistence type="predicted"/>
<sequence length="89" mass="8969">MRKLNIKGMISVGGAGDPLTDRNSDLIRQMMINAGWGAAFGITGGFPGMAAGAVAGVTQTVVQGAVAQMPVHVPIPTVPLGPVWNGSKG</sequence>